<dbReference type="InterPro" id="IPR008775">
    <property type="entry name" value="Phytyl_CoA_dOase-like"/>
</dbReference>
<feature type="compositionally biased region" description="Low complexity" evidence="3">
    <location>
        <begin position="1"/>
        <end position="17"/>
    </location>
</feature>
<keyword evidence="2" id="KW-0408">Iron</keyword>
<feature type="compositionally biased region" description="Basic and acidic residues" evidence="3">
    <location>
        <begin position="43"/>
        <end position="52"/>
    </location>
</feature>
<dbReference type="OrthoDB" id="9796766at2"/>
<dbReference type="PANTHER" id="PTHR20883:SF15">
    <property type="entry name" value="PHYTANOYL-COA DIOXYGENASE DOMAIN-CONTAINING PROTEIN 1"/>
    <property type="match status" value="1"/>
</dbReference>
<evidence type="ECO:0000256" key="1">
    <source>
        <dbReference type="ARBA" id="ARBA00022723"/>
    </source>
</evidence>
<dbReference type="GO" id="GO:0016706">
    <property type="term" value="F:2-oxoglutarate-dependent dioxygenase activity"/>
    <property type="evidence" value="ECO:0007669"/>
    <property type="project" value="UniProtKB-ARBA"/>
</dbReference>
<reference evidence="4 5" key="1">
    <citation type="submission" date="2017-11" db="EMBL/GenBank/DDBJ databases">
        <title>Draft genome sequence of Rhizobiales bacterium SY3-13.</title>
        <authorList>
            <person name="Sun C."/>
        </authorList>
    </citation>
    <scope>NUCLEOTIDE SEQUENCE [LARGE SCALE GENOMIC DNA]</scope>
    <source>
        <strain evidence="4 5">SY3-13</strain>
    </source>
</reference>
<evidence type="ECO:0000313" key="4">
    <source>
        <dbReference type="EMBL" id="PJK27980.1"/>
    </source>
</evidence>
<dbReference type="PANTHER" id="PTHR20883">
    <property type="entry name" value="PHYTANOYL-COA DIOXYGENASE DOMAIN CONTAINING 1"/>
    <property type="match status" value="1"/>
</dbReference>
<keyword evidence="5" id="KW-1185">Reference proteome</keyword>
<dbReference type="EMBL" id="PHIG01000052">
    <property type="protein sequence ID" value="PJK27980.1"/>
    <property type="molecule type" value="Genomic_DNA"/>
</dbReference>
<keyword evidence="1" id="KW-0479">Metal-binding</keyword>
<dbReference type="Gene3D" id="2.60.120.620">
    <property type="entry name" value="q2cbj1_9rhob like domain"/>
    <property type="match status" value="1"/>
</dbReference>
<sequence>MGRWFARVPGAAVAAPPTRHLASKRPRRWNGPQTRQRSQQRMPRPEFDRDASPEAVAEALDEHGYAIVRELADAETVSRLNADFDPHVDAVQLGRTDFAGHRTKRINNLIAKSAACRELAVHPTIMGVCDRVLLPHCARYHLHVTLLVDLQPGETAQELHRDGGIYPVRLPSIPMTLATMWACNDFTAGNGGTRLVPGSHRWAHDRQPTADEAVNAEMPAGSVLLYTSNLIHGSGANRSNGNRRGMGLHYNLGWLRQEENQYLSIPPDKAKDIPHEVLKLIGYDFGGPYLGFVETGHPLTLADPALPRDMDRTGGAAITARSRAIKPLYLGDTPDDGLD</sequence>
<gene>
    <name evidence="4" type="ORF">CVT23_19830</name>
</gene>
<dbReference type="Proteomes" id="UP000229498">
    <property type="component" value="Unassembled WGS sequence"/>
</dbReference>
<evidence type="ECO:0000256" key="3">
    <source>
        <dbReference type="SAM" id="MobiDB-lite"/>
    </source>
</evidence>
<evidence type="ECO:0008006" key="6">
    <source>
        <dbReference type="Google" id="ProtNLM"/>
    </source>
</evidence>
<dbReference type="Pfam" id="PF05721">
    <property type="entry name" value="PhyH"/>
    <property type="match status" value="1"/>
</dbReference>
<dbReference type="GO" id="GO:0005506">
    <property type="term" value="F:iron ion binding"/>
    <property type="evidence" value="ECO:0007669"/>
    <property type="project" value="UniProtKB-ARBA"/>
</dbReference>
<organism evidence="4 5">
    <name type="scientific">Minwuia thermotolerans</name>
    <dbReference type="NCBI Taxonomy" id="2056226"/>
    <lineage>
        <taxon>Bacteria</taxon>
        <taxon>Pseudomonadati</taxon>
        <taxon>Pseudomonadota</taxon>
        <taxon>Alphaproteobacteria</taxon>
        <taxon>Minwuiales</taxon>
        <taxon>Minwuiaceae</taxon>
        <taxon>Minwuia</taxon>
    </lineage>
</organism>
<comment type="caution">
    <text evidence="4">The sequence shown here is derived from an EMBL/GenBank/DDBJ whole genome shotgun (WGS) entry which is preliminary data.</text>
</comment>
<feature type="region of interest" description="Disordered" evidence="3">
    <location>
        <begin position="1"/>
        <end position="52"/>
    </location>
</feature>
<protein>
    <recommendedName>
        <fullName evidence="6">Phytanoyl-CoA dioxygenase</fullName>
    </recommendedName>
</protein>
<proteinExistence type="predicted"/>
<dbReference type="SUPFAM" id="SSF51197">
    <property type="entry name" value="Clavaminate synthase-like"/>
    <property type="match status" value="1"/>
</dbReference>
<name>A0A2M9FWZ0_9PROT</name>
<dbReference type="AlphaFoldDB" id="A0A2M9FWZ0"/>
<feature type="compositionally biased region" description="Polar residues" evidence="3">
    <location>
        <begin position="31"/>
        <end position="41"/>
    </location>
</feature>
<evidence type="ECO:0000256" key="2">
    <source>
        <dbReference type="ARBA" id="ARBA00023004"/>
    </source>
</evidence>
<accession>A0A2M9FWZ0</accession>
<evidence type="ECO:0000313" key="5">
    <source>
        <dbReference type="Proteomes" id="UP000229498"/>
    </source>
</evidence>